<dbReference type="EMBL" id="UINC01042224">
    <property type="protein sequence ID" value="SVB44556.1"/>
    <property type="molecule type" value="Genomic_DNA"/>
</dbReference>
<evidence type="ECO:0000313" key="1">
    <source>
        <dbReference type="EMBL" id="SVB44556.1"/>
    </source>
</evidence>
<sequence length="84" mass="9826">MNYEELEKKVFDFKFPFGMIANVILFLQKIQQMHPDESNLVNKASTQCIDEIVDQLSDEDLESMNIYLASITLENSFNKEMKDD</sequence>
<reference evidence="1" key="1">
    <citation type="submission" date="2018-05" db="EMBL/GenBank/DDBJ databases">
        <authorList>
            <person name="Lanie J.A."/>
            <person name="Ng W.-L."/>
            <person name="Kazmierczak K.M."/>
            <person name="Andrzejewski T.M."/>
            <person name="Davidsen T.M."/>
            <person name="Wayne K.J."/>
            <person name="Tettelin H."/>
            <person name="Glass J.I."/>
            <person name="Rusch D."/>
            <person name="Podicherti R."/>
            <person name="Tsui H.-C.T."/>
            <person name="Winkler M.E."/>
        </authorList>
    </citation>
    <scope>NUCLEOTIDE SEQUENCE</scope>
</reference>
<dbReference type="AlphaFoldDB" id="A0A382E1C6"/>
<accession>A0A382E1C6</accession>
<protein>
    <submittedName>
        <fullName evidence="1">Uncharacterized protein</fullName>
    </submittedName>
</protein>
<name>A0A382E1C6_9ZZZZ</name>
<gene>
    <name evidence="1" type="ORF">METZ01_LOCUS197410</name>
</gene>
<proteinExistence type="predicted"/>
<organism evidence="1">
    <name type="scientific">marine metagenome</name>
    <dbReference type="NCBI Taxonomy" id="408172"/>
    <lineage>
        <taxon>unclassified sequences</taxon>
        <taxon>metagenomes</taxon>
        <taxon>ecological metagenomes</taxon>
    </lineage>
</organism>